<organism evidence="1">
    <name type="scientific">Tanacetum cinerariifolium</name>
    <name type="common">Dalmatian daisy</name>
    <name type="synonym">Chrysanthemum cinerariifolium</name>
    <dbReference type="NCBI Taxonomy" id="118510"/>
    <lineage>
        <taxon>Eukaryota</taxon>
        <taxon>Viridiplantae</taxon>
        <taxon>Streptophyta</taxon>
        <taxon>Embryophyta</taxon>
        <taxon>Tracheophyta</taxon>
        <taxon>Spermatophyta</taxon>
        <taxon>Magnoliopsida</taxon>
        <taxon>eudicotyledons</taxon>
        <taxon>Gunneridae</taxon>
        <taxon>Pentapetalae</taxon>
        <taxon>asterids</taxon>
        <taxon>campanulids</taxon>
        <taxon>Asterales</taxon>
        <taxon>Asteraceae</taxon>
        <taxon>Asteroideae</taxon>
        <taxon>Anthemideae</taxon>
        <taxon>Anthemidinae</taxon>
        <taxon>Tanacetum</taxon>
    </lineage>
</organism>
<keyword evidence="1" id="KW-0548">Nucleotidyltransferase</keyword>
<evidence type="ECO:0000313" key="1">
    <source>
        <dbReference type="EMBL" id="GFD10046.1"/>
    </source>
</evidence>
<protein>
    <submittedName>
        <fullName evidence="1">Reverse transcriptase domain-containing protein</fullName>
    </submittedName>
</protein>
<dbReference type="AlphaFoldDB" id="A0A699TLP2"/>
<comment type="caution">
    <text evidence="1">The sequence shown here is derived from an EMBL/GenBank/DDBJ whole genome shotgun (WGS) entry which is preliminary data.</text>
</comment>
<accession>A0A699TLP2</accession>
<dbReference type="GO" id="GO:0003964">
    <property type="term" value="F:RNA-directed DNA polymerase activity"/>
    <property type="evidence" value="ECO:0007669"/>
    <property type="project" value="UniProtKB-KW"/>
</dbReference>
<keyword evidence="1" id="KW-0695">RNA-directed DNA polymerase</keyword>
<keyword evidence="1" id="KW-0808">Transferase</keyword>
<dbReference type="EMBL" id="BKCJ011249755">
    <property type="protein sequence ID" value="GFD10046.1"/>
    <property type="molecule type" value="Genomic_DNA"/>
</dbReference>
<reference evidence="1" key="1">
    <citation type="journal article" date="2019" name="Sci. Rep.">
        <title>Draft genome of Tanacetum cinerariifolium, the natural source of mosquito coil.</title>
        <authorList>
            <person name="Yamashiro T."/>
            <person name="Shiraishi A."/>
            <person name="Satake H."/>
            <person name="Nakayama K."/>
        </authorList>
    </citation>
    <scope>NUCLEOTIDE SEQUENCE</scope>
</reference>
<sequence length="149" mass="17416">MTSSVEKRNHTKFCEFHGEVGHNTDECMHLKIQIEEMLKAGKLSRLIKELKHNSGKEQPKTAKKRETSVKDKALVILMDWRRRTLRFGLDEFRGRKVTVSVQRNYWKTRSHEIASSSVNGSWDAENPDGRWSNYPKKRQAGFAGIRIRF</sequence>
<gene>
    <name evidence="1" type="ORF">Tci_882015</name>
</gene>
<name>A0A699TLP2_TANCI</name>
<proteinExistence type="predicted"/>